<dbReference type="AlphaFoldDB" id="A0A2V4UT78"/>
<proteinExistence type="predicted"/>
<reference evidence="1 2" key="1">
    <citation type="submission" date="2018-06" db="EMBL/GenBank/DDBJ databases">
        <title>Genomic Encyclopedia of Type Strains, Phase III (KMG-III): the genomes of soil and plant-associated and newly described type strains.</title>
        <authorList>
            <person name="Whitman W."/>
        </authorList>
    </citation>
    <scope>NUCLEOTIDE SEQUENCE [LARGE SCALE GENOMIC DNA]</scope>
    <source>
        <strain evidence="1 2">CECT 7022</strain>
    </source>
</reference>
<sequence>MEKIIDIKEFKIISRQFRRVAGDLLNAQDTHEAMRLAKRFIQHIENEPILADFISKKKSKEFDIEVVLKEKHITSRFDIPTSINDEITFIFQLLKYATINFDRYDTLTRSYAFYKGATASDSIREFNREVVKLLVNHLTDYLGERAIELGIDEKPNAKILVQGNVGQLNFSESGNVTANQVNQNTSDNLIATAKELLQLLKDTDISNIDIKEDALDFIEEVQEEVQEGKPLKPSLFRRVQNSLSNVRGLIEEGSLLTVTIDKFMEALNQFQV</sequence>
<dbReference type="EMBL" id="QJSW01000029">
    <property type="protein sequence ID" value="PYE43293.1"/>
    <property type="molecule type" value="Genomic_DNA"/>
</dbReference>
<gene>
    <name evidence="1" type="ORF">DFQ00_12954</name>
</gene>
<accession>A0A2V4UT78</accession>
<evidence type="ECO:0000313" key="1">
    <source>
        <dbReference type="EMBL" id="PYE43293.1"/>
    </source>
</evidence>
<dbReference type="RefSeq" id="WP_244214001.1">
    <property type="nucleotide sequence ID" value="NZ_CP054614.1"/>
</dbReference>
<name>A0A2V4UT78_PAEBA</name>
<evidence type="ECO:0000313" key="2">
    <source>
        <dbReference type="Proteomes" id="UP000247790"/>
    </source>
</evidence>
<dbReference type="Proteomes" id="UP000247790">
    <property type="component" value="Unassembled WGS sequence"/>
</dbReference>
<comment type="caution">
    <text evidence="1">The sequence shown here is derived from an EMBL/GenBank/DDBJ whole genome shotgun (WGS) entry which is preliminary data.</text>
</comment>
<organism evidence="1 2">
    <name type="scientific">Paenibacillus barcinonensis</name>
    <dbReference type="NCBI Taxonomy" id="198119"/>
    <lineage>
        <taxon>Bacteria</taxon>
        <taxon>Bacillati</taxon>
        <taxon>Bacillota</taxon>
        <taxon>Bacilli</taxon>
        <taxon>Bacillales</taxon>
        <taxon>Paenibacillaceae</taxon>
        <taxon>Paenibacillus</taxon>
    </lineage>
</organism>
<protein>
    <submittedName>
        <fullName evidence="1">Uncharacterized protein</fullName>
    </submittedName>
</protein>